<proteinExistence type="predicted"/>
<evidence type="ECO:0000256" key="1">
    <source>
        <dbReference type="SAM" id="SignalP"/>
    </source>
</evidence>
<dbReference type="Proteomes" id="UP001596113">
    <property type="component" value="Unassembled WGS sequence"/>
</dbReference>
<dbReference type="SUPFAM" id="SSF53850">
    <property type="entry name" value="Periplasmic binding protein-like II"/>
    <property type="match status" value="1"/>
</dbReference>
<dbReference type="EMBL" id="JBHSMI010000025">
    <property type="protein sequence ID" value="MFC5404090.1"/>
    <property type="molecule type" value="Genomic_DNA"/>
</dbReference>
<organism evidence="2 3">
    <name type="scientific">Cohnella soli</name>
    <dbReference type="NCBI Taxonomy" id="425005"/>
    <lineage>
        <taxon>Bacteria</taxon>
        <taxon>Bacillati</taxon>
        <taxon>Bacillota</taxon>
        <taxon>Bacilli</taxon>
        <taxon>Bacillales</taxon>
        <taxon>Paenibacillaceae</taxon>
        <taxon>Cohnella</taxon>
    </lineage>
</organism>
<dbReference type="InterPro" id="IPR006059">
    <property type="entry name" value="SBP"/>
</dbReference>
<reference evidence="3" key="1">
    <citation type="journal article" date="2019" name="Int. J. Syst. Evol. Microbiol.">
        <title>The Global Catalogue of Microorganisms (GCM) 10K type strain sequencing project: providing services to taxonomists for standard genome sequencing and annotation.</title>
        <authorList>
            <consortium name="The Broad Institute Genomics Platform"/>
            <consortium name="The Broad Institute Genome Sequencing Center for Infectious Disease"/>
            <person name="Wu L."/>
            <person name="Ma J."/>
        </authorList>
    </citation>
    <scope>NUCLEOTIDE SEQUENCE [LARGE SCALE GENOMIC DNA]</scope>
    <source>
        <strain evidence="3">CGMCC 1.18575</strain>
    </source>
</reference>
<gene>
    <name evidence="2" type="ORF">ACFPOF_15205</name>
</gene>
<feature type="chain" id="PRO_5047225438" evidence="1">
    <location>
        <begin position="21"/>
        <end position="431"/>
    </location>
</feature>
<accession>A0ABW0HUW1</accession>
<sequence length="431" mass="47286">MKKGMTASLALLIGSSVALAGCGKSDGDSNASSSNASGNKPKQQTLKVMIWDKEEMLKGAFDLFAQKHPEIKLEISFTDSKQYDNILNAKLASGEGPDLIEVGAQVRSLAAAGYLMDLTNEAFTQKFQGTGLSSFSYQGKNYGVPWMSWVEGIFYNKDLFEKAGITAVPTTWDEFMTVHEKLKASGVKPQTMGAKSWEPMMKQTLDLVNAGFFAKPENKGWGDKYSNKEVNMSGTFDTYLQKWSEIVKKGYLTSDMLGLDYDQAMDEFATGKAAMWESGNWAVEGLKSKNPDLKLGFFPIPAIEGKPWLMGGPGAAWAVNKNSSVTDAAKTFLDFWATDEAQLAAQKGYGGGVFLKGLDTPLDPAMDGAKEALAEGRIFAPWNEWYGASAIIIEYGKAMQDYLASKDDKMLLEVLKRTDQKREEMSETKPE</sequence>
<dbReference type="PROSITE" id="PS51257">
    <property type="entry name" value="PROKAR_LIPOPROTEIN"/>
    <property type="match status" value="1"/>
</dbReference>
<dbReference type="InterPro" id="IPR050490">
    <property type="entry name" value="Bact_solute-bd_prot1"/>
</dbReference>
<dbReference type="PANTHER" id="PTHR43649:SF14">
    <property type="entry name" value="BLR3389 PROTEIN"/>
    <property type="match status" value="1"/>
</dbReference>
<keyword evidence="3" id="KW-1185">Reference proteome</keyword>
<protein>
    <submittedName>
        <fullName evidence="2">ABC transporter substrate-binding protein</fullName>
    </submittedName>
</protein>
<dbReference type="RefSeq" id="WP_378134056.1">
    <property type="nucleotide sequence ID" value="NZ_JBHSMI010000025.1"/>
</dbReference>
<keyword evidence="1" id="KW-0732">Signal</keyword>
<dbReference type="Gene3D" id="3.40.190.10">
    <property type="entry name" value="Periplasmic binding protein-like II"/>
    <property type="match status" value="2"/>
</dbReference>
<evidence type="ECO:0000313" key="3">
    <source>
        <dbReference type="Proteomes" id="UP001596113"/>
    </source>
</evidence>
<dbReference type="Pfam" id="PF01547">
    <property type="entry name" value="SBP_bac_1"/>
    <property type="match status" value="1"/>
</dbReference>
<dbReference type="PANTHER" id="PTHR43649">
    <property type="entry name" value="ARABINOSE-BINDING PROTEIN-RELATED"/>
    <property type="match status" value="1"/>
</dbReference>
<evidence type="ECO:0000313" key="2">
    <source>
        <dbReference type="EMBL" id="MFC5404090.1"/>
    </source>
</evidence>
<feature type="signal peptide" evidence="1">
    <location>
        <begin position="1"/>
        <end position="20"/>
    </location>
</feature>
<name>A0ABW0HUW1_9BACL</name>
<comment type="caution">
    <text evidence="2">The sequence shown here is derived from an EMBL/GenBank/DDBJ whole genome shotgun (WGS) entry which is preliminary data.</text>
</comment>